<dbReference type="Gene3D" id="2.80.10.50">
    <property type="match status" value="1"/>
</dbReference>
<evidence type="ECO:0000259" key="5">
    <source>
        <dbReference type="Pfam" id="PF03945"/>
    </source>
</evidence>
<dbReference type="CDD" id="cd00161">
    <property type="entry name" value="beta-trefoil_Ricin-like"/>
    <property type="match status" value="1"/>
</dbReference>
<dbReference type="GO" id="GO:0030435">
    <property type="term" value="P:sporulation resulting in formation of a cellular spore"/>
    <property type="evidence" value="ECO:0007669"/>
    <property type="project" value="UniProtKB-KW"/>
</dbReference>
<sequence length="719" mass="79841">MNQYGQDRAGAAVTRERAVRAVVPQQYTPGAPGGGILDPESVTKAIILYGVKKVPFAGNEIGLIAGLLLDELFPQRQPKTNVWEDIKGRVEALLKEKLNQGIWNRCKADLRGVFNTFNDYENAAKKITFFSSDKEKAEVRTRWGHAHSAVISAYPRFQEDEAEALLLPMFVQVADLYISLLRDMAIHGRFLGWDETVVNERKERLAEILTYSNAYNKDRFPSYVHQIYYSEYAKRAKEAVDGKGHADHDKQWQVVEYDRETETNCVQVALELWPYMNLKKYPNGANAAFWRQVFIGPYGTPADINKLPPKKRSPHFLSEVAIWSHDRVDALQCKNGETWGPKNGTGGGTRRTIVLNSGEDIHAWKVRWDPFRPRGLPPNWKEYGVFQLGLSKKQSDHDFVMHGTDNRYTREAVHEVIPGYRVTSLTVTGANPAGKAAACLYVGMIAHKLKDIKRNSTYTIVGDHDRRRLDLASYSARDGVPAILADPDLTSSQQWRLVSVGDIGPGVFAEGERFRIVNACTGACLSRDAEGRVFQSGDSSSAETLWELEQHGPATWRLRACDGGVLSVTGRRLEVSASDDDGEAWWLWEVPRRAASASRGTGAETSLEWESTGHDGEGFTARLTLTAPRGSATADAWELSFHLPSEVDRVELAEADGVLLDTEADDKGVRVRLAPSSATPARLDPGAEVTCTLTGRTRPGAPERIRPIGVLLDGTRVID</sequence>
<organism evidence="6 7">
    <name type="scientific">Marinactinospora thermotolerans DSM 45154</name>
    <dbReference type="NCBI Taxonomy" id="1122192"/>
    <lineage>
        <taxon>Bacteria</taxon>
        <taxon>Bacillati</taxon>
        <taxon>Actinomycetota</taxon>
        <taxon>Actinomycetes</taxon>
        <taxon>Streptosporangiales</taxon>
        <taxon>Nocardiopsidaceae</taxon>
        <taxon>Marinactinospora</taxon>
    </lineage>
</organism>
<dbReference type="Pfam" id="PF03945">
    <property type="entry name" value="Endotoxin_N"/>
    <property type="match status" value="1"/>
</dbReference>
<dbReference type="GO" id="GO:0001907">
    <property type="term" value="P:symbiont-mediated killing of host cell"/>
    <property type="evidence" value="ECO:0007669"/>
    <property type="project" value="InterPro"/>
</dbReference>
<dbReference type="GO" id="GO:0090729">
    <property type="term" value="F:toxin activity"/>
    <property type="evidence" value="ECO:0007669"/>
    <property type="project" value="UniProtKB-KW"/>
</dbReference>
<keyword evidence="3" id="KW-0749">Sporulation</keyword>
<keyword evidence="2" id="KW-0800">Toxin</keyword>
<protein>
    <submittedName>
        <fullName evidence="6">Delta endotoxin, N-terminal domain</fullName>
    </submittedName>
</protein>
<evidence type="ECO:0000313" key="7">
    <source>
        <dbReference type="Proteomes" id="UP000190637"/>
    </source>
</evidence>
<dbReference type="SUPFAM" id="SSF56849">
    <property type="entry name" value="delta-Endotoxin (insectocide), N-terminal domain"/>
    <property type="match status" value="1"/>
</dbReference>
<evidence type="ECO:0000256" key="3">
    <source>
        <dbReference type="ARBA" id="ARBA00022969"/>
    </source>
</evidence>
<dbReference type="Proteomes" id="UP000190637">
    <property type="component" value="Unassembled WGS sequence"/>
</dbReference>
<dbReference type="OrthoDB" id="3215821at2"/>
<dbReference type="AlphaFoldDB" id="A0A1T4KC46"/>
<evidence type="ECO:0000256" key="1">
    <source>
        <dbReference type="ARBA" id="ARBA00007819"/>
    </source>
</evidence>
<evidence type="ECO:0000256" key="4">
    <source>
        <dbReference type="ARBA" id="ARBA00023026"/>
    </source>
</evidence>
<dbReference type="InterPro" id="IPR036716">
    <property type="entry name" value="Pest_crys_N_sf"/>
</dbReference>
<gene>
    <name evidence="6" type="ORF">SAMN02745673_00301</name>
</gene>
<keyword evidence="7" id="KW-1185">Reference proteome</keyword>
<dbReference type="RefSeq" id="WP_159457188.1">
    <property type="nucleotide sequence ID" value="NZ_FUWS01000001.1"/>
</dbReference>
<dbReference type="InterPro" id="IPR005639">
    <property type="entry name" value="Pest_crys_dom_I"/>
</dbReference>
<dbReference type="SUPFAM" id="SSF50370">
    <property type="entry name" value="Ricin B-like lectins"/>
    <property type="match status" value="1"/>
</dbReference>
<dbReference type="Gene3D" id="1.20.190.10">
    <property type="entry name" value="Pesticidal crystal protein, N-terminal domain"/>
    <property type="match status" value="1"/>
</dbReference>
<reference evidence="6 7" key="1">
    <citation type="submission" date="2017-02" db="EMBL/GenBank/DDBJ databases">
        <authorList>
            <person name="Peterson S.W."/>
        </authorList>
    </citation>
    <scope>NUCLEOTIDE SEQUENCE [LARGE SCALE GENOMIC DNA]</scope>
    <source>
        <strain evidence="6 7">DSM 45154</strain>
    </source>
</reference>
<dbReference type="EMBL" id="FUWS01000001">
    <property type="protein sequence ID" value="SJZ40000.1"/>
    <property type="molecule type" value="Genomic_DNA"/>
</dbReference>
<feature type="domain" description="Pesticidal crystal protein" evidence="5">
    <location>
        <begin position="47"/>
        <end position="276"/>
    </location>
</feature>
<evidence type="ECO:0000313" key="6">
    <source>
        <dbReference type="EMBL" id="SJZ40000.1"/>
    </source>
</evidence>
<dbReference type="InterPro" id="IPR035992">
    <property type="entry name" value="Ricin_B-like_lectins"/>
</dbReference>
<comment type="similarity">
    <text evidence="1">Belongs to the delta endotoxin family.</text>
</comment>
<keyword evidence="4" id="KW-0843">Virulence</keyword>
<evidence type="ECO:0000256" key="2">
    <source>
        <dbReference type="ARBA" id="ARBA00022656"/>
    </source>
</evidence>
<accession>A0A1T4KC46</accession>
<proteinExistence type="inferred from homology"/>
<name>A0A1T4KC46_9ACTN</name>